<comment type="caution">
    <text evidence="2">The sequence shown here is derived from an EMBL/GenBank/DDBJ whole genome shotgun (WGS) entry which is preliminary data.</text>
</comment>
<keyword evidence="1" id="KW-0812">Transmembrane</keyword>
<reference evidence="2" key="2">
    <citation type="journal article" date="2015" name="Genome Biol.">
        <title>Comparative genomics of Steinernema reveals deeply conserved gene regulatory networks.</title>
        <authorList>
            <person name="Dillman A.R."/>
            <person name="Macchietto M."/>
            <person name="Porter C.F."/>
            <person name="Rogers A."/>
            <person name="Williams B."/>
            <person name="Antoshechkin I."/>
            <person name="Lee M.M."/>
            <person name="Goodwin Z."/>
            <person name="Lu X."/>
            <person name="Lewis E.E."/>
            <person name="Goodrich-Blair H."/>
            <person name="Stock S.P."/>
            <person name="Adams B.J."/>
            <person name="Sternberg P.W."/>
            <person name="Mortazavi A."/>
        </authorList>
    </citation>
    <scope>NUCLEOTIDE SEQUENCE [LARGE SCALE GENOMIC DNA]</scope>
    <source>
        <strain evidence="2">ALL</strain>
    </source>
</reference>
<dbReference type="EMBL" id="AZBU02000001">
    <property type="protein sequence ID" value="TMS40112.1"/>
    <property type="molecule type" value="Genomic_DNA"/>
</dbReference>
<gene>
    <name evidence="2" type="ORF">L596_006534</name>
</gene>
<reference evidence="2" key="1">
    <citation type="submission" date="2013-11" db="EMBL/GenBank/DDBJ databases">
        <authorList>
            <person name="Sternberg P."/>
            <person name="Dillman A."/>
            <person name="Macchietto M."/>
        </authorList>
    </citation>
    <scope>NUCLEOTIDE SEQUENCE</scope>
    <source>
        <strain evidence="2">ALL</strain>
    </source>
</reference>
<sequence>MRSLRSHQYGGPTKFACGGAIGGDRLVCVRRCSRRCVFSAFVSAALTRVRVVTMLVLVAVLVRYASLLENCTDDCTYACRRHRWMTRAIYWSMQSCEVGEMNASRMVHVVEKAEQL</sequence>
<proteinExistence type="predicted"/>
<keyword evidence="1" id="KW-0472">Membrane</keyword>
<name>A0A4U8V2L6_STECR</name>
<evidence type="ECO:0000256" key="1">
    <source>
        <dbReference type="SAM" id="Phobius"/>
    </source>
</evidence>
<feature type="transmembrane region" description="Helical" evidence="1">
    <location>
        <begin position="40"/>
        <end position="62"/>
    </location>
</feature>
<dbReference type="AlphaFoldDB" id="A0A4U8V2L6"/>
<organism evidence="2">
    <name type="scientific">Steinernema carpocapsae</name>
    <name type="common">Entomopathogenic nematode</name>
    <dbReference type="NCBI Taxonomy" id="34508"/>
    <lineage>
        <taxon>Eukaryota</taxon>
        <taxon>Metazoa</taxon>
        <taxon>Ecdysozoa</taxon>
        <taxon>Nematoda</taxon>
        <taxon>Chromadorea</taxon>
        <taxon>Rhabditida</taxon>
        <taxon>Tylenchina</taxon>
        <taxon>Panagrolaimomorpha</taxon>
        <taxon>Strongyloidoidea</taxon>
        <taxon>Steinernematidae</taxon>
        <taxon>Steinernema</taxon>
    </lineage>
</organism>
<keyword evidence="1" id="KW-1133">Transmembrane helix</keyword>
<protein>
    <submittedName>
        <fullName evidence="2">Uncharacterized protein</fullName>
    </submittedName>
</protein>
<evidence type="ECO:0000313" key="2">
    <source>
        <dbReference type="EMBL" id="TMS40112.1"/>
    </source>
</evidence>
<accession>A0A4U8V2L6</accession>
<reference evidence="2" key="3">
    <citation type="journal article" date="2019" name="G3 (Bethesda)">
        <title>Hybrid Assembly of the Genome of the Entomopathogenic Nematode Steinernema carpocapsae Identifies the X-Chromosome.</title>
        <authorList>
            <person name="Serra L."/>
            <person name="Macchietto M."/>
            <person name="Macias-Munoz A."/>
            <person name="McGill C.J."/>
            <person name="Rodriguez I.M."/>
            <person name="Rodriguez B."/>
            <person name="Murad R."/>
            <person name="Mortazavi A."/>
        </authorList>
    </citation>
    <scope>NUCLEOTIDE SEQUENCE [LARGE SCALE GENOMIC DNA]</scope>
    <source>
        <strain evidence="2">ALL</strain>
    </source>
</reference>